<keyword evidence="3" id="KW-1185">Reference proteome</keyword>
<evidence type="ECO:0000256" key="1">
    <source>
        <dbReference type="SAM" id="MobiDB-lite"/>
    </source>
</evidence>
<dbReference type="OrthoDB" id="10665571at2759"/>
<organism evidence="2 3">
    <name type="scientific">Liparis tanakae</name>
    <name type="common">Tanaka's snailfish</name>
    <dbReference type="NCBI Taxonomy" id="230148"/>
    <lineage>
        <taxon>Eukaryota</taxon>
        <taxon>Metazoa</taxon>
        <taxon>Chordata</taxon>
        <taxon>Craniata</taxon>
        <taxon>Vertebrata</taxon>
        <taxon>Euteleostomi</taxon>
        <taxon>Actinopterygii</taxon>
        <taxon>Neopterygii</taxon>
        <taxon>Teleostei</taxon>
        <taxon>Neoteleostei</taxon>
        <taxon>Acanthomorphata</taxon>
        <taxon>Eupercaria</taxon>
        <taxon>Perciformes</taxon>
        <taxon>Cottioidei</taxon>
        <taxon>Cottales</taxon>
        <taxon>Liparidae</taxon>
        <taxon>Liparis</taxon>
    </lineage>
</organism>
<dbReference type="EMBL" id="SRLO01001023">
    <property type="protein sequence ID" value="TNN42627.1"/>
    <property type="molecule type" value="Genomic_DNA"/>
</dbReference>
<evidence type="ECO:0000313" key="2">
    <source>
        <dbReference type="EMBL" id="TNN42627.1"/>
    </source>
</evidence>
<protein>
    <submittedName>
        <fullName evidence="2">Uncharacterized protein</fullName>
    </submittedName>
</protein>
<evidence type="ECO:0000313" key="3">
    <source>
        <dbReference type="Proteomes" id="UP000314294"/>
    </source>
</evidence>
<reference evidence="2 3" key="1">
    <citation type="submission" date="2019-03" db="EMBL/GenBank/DDBJ databases">
        <title>First draft genome of Liparis tanakae, snailfish: a comprehensive survey of snailfish specific genes.</title>
        <authorList>
            <person name="Kim W."/>
            <person name="Song I."/>
            <person name="Jeong J.-H."/>
            <person name="Kim D."/>
            <person name="Kim S."/>
            <person name="Ryu S."/>
            <person name="Song J.Y."/>
            <person name="Lee S.K."/>
        </authorList>
    </citation>
    <scope>NUCLEOTIDE SEQUENCE [LARGE SCALE GENOMIC DNA]</scope>
    <source>
        <tissue evidence="2">Muscle</tissue>
    </source>
</reference>
<comment type="caution">
    <text evidence="2">The sequence shown here is derived from an EMBL/GenBank/DDBJ whole genome shotgun (WGS) entry which is preliminary data.</text>
</comment>
<feature type="compositionally biased region" description="Basic and acidic residues" evidence="1">
    <location>
        <begin position="1"/>
        <end position="16"/>
    </location>
</feature>
<dbReference type="AlphaFoldDB" id="A0A4Z2FN06"/>
<name>A0A4Z2FN06_9TELE</name>
<sequence>MWLMEPKEPKPGMTRERGRRLKRGVTESPVPGLPGSKGEKPAPNGGNPTKPPKNVPPVRLRLARPWCRRPLPKNGSSLNGSGPAAPERARSVSDGPPRGAAGPNHDGRVRLTEEVRERVAAAEEFPEDVVRVAECELVVEVVPVVEVAPWNPKRDGGKREQSDTEDSQTLRTVRHRGQSDPEDSQTLRTVRHRGQSDTEDSQTQRTVRHRGQSDTEDSQTLRTVRHRGQSDTEDSQTQRTVRHRGQSDTEDSQTLRTVRP</sequence>
<feature type="region of interest" description="Disordered" evidence="1">
    <location>
        <begin position="143"/>
        <end position="260"/>
    </location>
</feature>
<accession>A0A4Z2FN06</accession>
<gene>
    <name evidence="2" type="ORF">EYF80_047182</name>
</gene>
<feature type="region of interest" description="Disordered" evidence="1">
    <location>
        <begin position="1"/>
        <end position="111"/>
    </location>
</feature>
<dbReference type="Proteomes" id="UP000314294">
    <property type="component" value="Unassembled WGS sequence"/>
</dbReference>
<feature type="compositionally biased region" description="Basic and acidic residues" evidence="1">
    <location>
        <begin position="152"/>
        <end position="162"/>
    </location>
</feature>
<proteinExistence type="predicted"/>